<dbReference type="EMBL" id="WBZB01000028">
    <property type="protein sequence ID" value="KAB3529591.1"/>
    <property type="molecule type" value="Genomic_DNA"/>
</dbReference>
<feature type="signal peptide" evidence="2">
    <location>
        <begin position="1"/>
        <end position="23"/>
    </location>
</feature>
<evidence type="ECO:0000313" key="3">
    <source>
        <dbReference type="EMBL" id="KAB3529591.1"/>
    </source>
</evidence>
<name>A0A833HPB9_9FIRM</name>
<feature type="chain" id="PRO_5038777868" evidence="2">
    <location>
        <begin position="24"/>
        <end position="257"/>
    </location>
</feature>
<dbReference type="RefSeq" id="WP_151866037.1">
    <property type="nucleotide sequence ID" value="NZ_WBZB01000028.1"/>
</dbReference>
<keyword evidence="4" id="KW-1185">Reference proteome</keyword>
<dbReference type="Proteomes" id="UP000465601">
    <property type="component" value="Unassembled WGS sequence"/>
</dbReference>
<accession>A0A833HPB9</accession>
<dbReference type="Gene3D" id="1.20.5.340">
    <property type="match status" value="1"/>
</dbReference>
<comment type="caution">
    <text evidence="3">The sequence shown here is derived from an EMBL/GenBank/DDBJ whole genome shotgun (WGS) entry which is preliminary data.</text>
</comment>
<feature type="coiled-coil region" evidence="1">
    <location>
        <begin position="16"/>
        <end position="85"/>
    </location>
</feature>
<keyword evidence="1" id="KW-0175">Coiled coil</keyword>
<dbReference type="AlphaFoldDB" id="A0A833HPB9"/>
<evidence type="ECO:0000313" key="4">
    <source>
        <dbReference type="Proteomes" id="UP000465601"/>
    </source>
</evidence>
<proteinExistence type="predicted"/>
<gene>
    <name evidence="3" type="ORF">F8153_09050</name>
</gene>
<protein>
    <submittedName>
        <fullName evidence="3">Uncharacterized protein</fullName>
    </submittedName>
</protein>
<evidence type="ECO:0000256" key="1">
    <source>
        <dbReference type="SAM" id="Coils"/>
    </source>
</evidence>
<evidence type="ECO:0000256" key="2">
    <source>
        <dbReference type="SAM" id="SignalP"/>
    </source>
</evidence>
<keyword evidence="2" id="KW-0732">Signal</keyword>
<organism evidence="3 4">
    <name type="scientific">Alkaliphilus serpentinus</name>
    <dbReference type="NCBI Taxonomy" id="1482731"/>
    <lineage>
        <taxon>Bacteria</taxon>
        <taxon>Bacillati</taxon>
        <taxon>Bacillota</taxon>
        <taxon>Clostridia</taxon>
        <taxon>Peptostreptococcales</taxon>
        <taxon>Natronincolaceae</taxon>
        <taxon>Alkaliphilus</taxon>
    </lineage>
</organism>
<sequence length="257" mass="30090">MIKRKIILLFAITLILISCNNDTQDLSNENSELRAENEYLLSEIEVLRNDINKKENVILDLESEIKGLESTIEELSQNVETINTDISFTDKYNEYDEQRKKSGFDYLKDNLISIGNTEKKTEYKNLFEPEFVRKGDIFGDSKVVDTYITDSFKSILFENKYEVTATYICEVIGNILIIDNFREHIPYTIYDIERGMFVCEVSNQEEFINQLGDSFKLELGYGVKVKAIFKNLYYNILYESDMYSTIEFVELIEIIEE</sequence>
<dbReference type="PROSITE" id="PS51257">
    <property type="entry name" value="PROKAR_LIPOPROTEIN"/>
    <property type="match status" value="1"/>
</dbReference>
<reference evidence="3 4" key="1">
    <citation type="submission" date="2019-10" db="EMBL/GenBank/DDBJ databases">
        <title>Alkaliphilus serpentinus sp. nov. and Alkaliphilus pronyensis sp. nov., two novel anaerobic alkaliphilic species isolated from the serpentinized-hosted hydrothermal field of the Prony Bay (New Caledonia).</title>
        <authorList>
            <person name="Postec A."/>
        </authorList>
    </citation>
    <scope>NUCLEOTIDE SEQUENCE [LARGE SCALE GENOMIC DNA]</scope>
    <source>
        <strain evidence="3 4">LacT</strain>
    </source>
</reference>